<evidence type="ECO:0000256" key="2">
    <source>
        <dbReference type="ARBA" id="ARBA00005907"/>
    </source>
</evidence>
<dbReference type="GO" id="GO:0030691">
    <property type="term" value="C:Noc2p-Noc3p complex"/>
    <property type="evidence" value="ECO:0007669"/>
    <property type="project" value="TreeGrafter"/>
</dbReference>
<evidence type="ECO:0000256" key="3">
    <source>
        <dbReference type="ARBA" id="ARBA00023242"/>
    </source>
</evidence>
<dbReference type="RefSeq" id="XP_018002986.1">
    <property type="nucleotide sequence ID" value="XM_018142000.1"/>
</dbReference>
<organism evidence="5 6">
    <name type="scientific">Cyphellophora attinorum</name>
    <dbReference type="NCBI Taxonomy" id="1664694"/>
    <lineage>
        <taxon>Eukaryota</taxon>
        <taxon>Fungi</taxon>
        <taxon>Dikarya</taxon>
        <taxon>Ascomycota</taxon>
        <taxon>Pezizomycotina</taxon>
        <taxon>Eurotiomycetes</taxon>
        <taxon>Chaetothyriomycetidae</taxon>
        <taxon>Chaetothyriales</taxon>
        <taxon>Cyphellophoraceae</taxon>
        <taxon>Cyphellophora</taxon>
    </lineage>
</organism>
<comment type="caution">
    <text evidence="5">The sequence shown here is derived from an EMBL/GenBank/DDBJ whole genome shotgun (WGS) entry which is preliminary data.</text>
</comment>
<evidence type="ECO:0000256" key="4">
    <source>
        <dbReference type="SAM" id="MobiDB-lite"/>
    </source>
</evidence>
<dbReference type="VEuPathDB" id="FungiDB:AB675_2060"/>
<feature type="region of interest" description="Disordered" evidence="4">
    <location>
        <begin position="1"/>
        <end position="20"/>
    </location>
</feature>
<proteinExistence type="inferred from homology"/>
<comment type="similarity">
    <text evidence="2">Belongs to the NOC2 family.</text>
</comment>
<dbReference type="GO" id="GO:0005654">
    <property type="term" value="C:nucleoplasm"/>
    <property type="evidence" value="ECO:0007669"/>
    <property type="project" value="TreeGrafter"/>
</dbReference>
<feature type="region of interest" description="Disordered" evidence="4">
    <location>
        <begin position="87"/>
        <end position="113"/>
    </location>
</feature>
<sequence length="113" mass="13401">MLKRWLKTASRPGPTNNKNPKFNQALLLLVQKSEANARWIEERRSKVQFSPKDRKEVEGFLKETSWEETPLGAYVVTQRKLRDEAVKVKERGRREEERRRKAAKANDDEMEDF</sequence>
<dbReference type="PANTHER" id="PTHR12687:SF4">
    <property type="entry name" value="NUCLEOLAR COMPLEX PROTEIN 2 HOMOLOG"/>
    <property type="match status" value="1"/>
</dbReference>
<dbReference type="GO" id="GO:0005730">
    <property type="term" value="C:nucleolus"/>
    <property type="evidence" value="ECO:0007669"/>
    <property type="project" value="TreeGrafter"/>
</dbReference>
<dbReference type="EMBL" id="LFJN01000006">
    <property type="protein sequence ID" value="KPI43023.1"/>
    <property type="molecule type" value="Genomic_DNA"/>
</dbReference>
<protein>
    <submittedName>
        <fullName evidence="5">Putative NOC2 family protein</fullName>
    </submittedName>
</protein>
<dbReference type="STRING" id="1664694.A0A0N1P0Z8"/>
<keyword evidence="3" id="KW-0539">Nucleus</keyword>
<evidence type="ECO:0000313" key="5">
    <source>
        <dbReference type="EMBL" id="KPI43023.1"/>
    </source>
</evidence>
<keyword evidence="6" id="KW-1185">Reference proteome</keyword>
<dbReference type="GO" id="GO:0042273">
    <property type="term" value="P:ribosomal large subunit biogenesis"/>
    <property type="evidence" value="ECO:0007669"/>
    <property type="project" value="TreeGrafter"/>
</dbReference>
<comment type="subcellular location">
    <subcellularLocation>
        <location evidence="1">Nucleus</location>
    </subcellularLocation>
</comment>
<evidence type="ECO:0000313" key="6">
    <source>
        <dbReference type="Proteomes" id="UP000038010"/>
    </source>
</evidence>
<reference evidence="5 6" key="1">
    <citation type="submission" date="2015-06" db="EMBL/GenBank/DDBJ databases">
        <title>Draft genome of the ant-associated black yeast Phialophora attae CBS 131958.</title>
        <authorList>
            <person name="Moreno L.F."/>
            <person name="Stielow B.J."/>
            <person name="de Hoog S."/>
            <person name="Vicente V.A."/>
            <person name="Weiss V.A."/>
            <person name="de Vries M."/>
            <person name="Cruz L.M."/>
            <person name="Souza E.M."/>
        </authorList>
    </citation>
    <scope>NUCLEOTIDE SEQUENCE [LARGE SCALE GENOMIC DNA]</scope>
    <source>
        <strain evidence="5 6">CBS 131958</strain>
    </source>
</reference>
<dbReference type="PANTHER" id="PTHR12687">
    <property type="entry name" value="NUCLEOLAR COMPLEX 2 AND RAD4-RELATED"/>
    <property type="match status" value="1"/>
</dbReference>
<dbReference type="GO" id="GO:0030690">
    <property type="term" value="C:Noc1p-Noc2p complex"/>
    <property type="evidence" value="ECO:0007669"/>
    <property type="project" value="TreeGrafter"/>
</dbReference>
<dbReference type="Pfam" id="PF03715">
    <property type="entry name" value="Noc2"/>
    <property type="match status" value="1"/>
</dbReference>
<accession>A0A0N1P0Z8</accession>
<dbReference type="OrthoDB" id="10266662at2759"/>
<evidence type="ECO:0000256" key="1">
    <source>
        <dbReference type="ARBA" id="ARBA00004123"/>
    </source>
</evidence>
<gene>
    <name evidence="5" type="ORF">AB675_2060</name>
</gene>
<dbReference type="Proteomes" id="UP000038010">
    <property type="component" value="Unassembled WGS sequence"/>
</dbReference>
<dbReference type="InterPro" id="IPR005343">
    <property type="entry name" value="Noc2"/>
</dbReference>
<feature type="compositionally biased region" description="Basic and acidic residues" evidence="4">
    <location>
        <begin position="87"/>
        <end position="107"/>
    </location>
</feature>
<name>A0A0N1P0Z8_9EURO</name>
<dbReference type="AlphaFoldDB" id="A0A0N1P0Z8"/>
<dbReference type="GeneID" id="28733880"/>